<proteinExistence type="inferred from homology"/>
<reference evidence="6" key="1">
    <citation type="journal article" date="2019" name="Int. J. Syst. Evol. Microbiol.">
        <title>The Global Catalogue of Microorganisms (GCM) 10K type strain sequencing project: providing services to taxonomists for standard genome sequencing and annotation.</title>
        <authorList>
            <consortium name="The Broad Institute Genomics Platform"/>
            <consortium name="The Broad Institute Genome Sequencing Center for Infectious Disease"/>
            <person name="Wu L."/>
            <person name="Ma J."/>
        </authorList>
    </citation>
    <scope>NUCLEOTIDE SEQUENCE [LARGE SCALE GENOMIC DNA]</scope>
    <source>
        <strain evidence="6">WLHS5</strain>
    </source>
</reference>
<evidence type="ECO:0000256" key="2">
    <source>
        <dbReference type="SAM" id="MobiDB-lite"/>
    </source>
</evidence>
<dbReference type="InterPro" id="IPR011839">
    <property type="entry name" value="Pullul_strch"/>
</dbReference>
<dbReference type="Proteomes" id="UP001596504">
    <property type="component" value="Unassembled WGS sequence"/>
</dbReference>
<dbReference type="SUPFAM" id="SSF51011">
    <property type="entry name" value="Glycosyl hydrolase domain"/>
    <property type="match status" value="1"/>
</dbReference>
<feature type="domain" description="Glycosyl hydrolase family 13 catalytic" evidence="4">
    <location>
        <begin position="357"/>
        <end position="726"/>
    </location>
</feature>
<dbReference type="PANTHER" id="PTHR43002">
    <property type="entry name" value="GLYCOGEN DEBRANCHING ENZYME"/>
    <property type="match status" value="1"/>
</dbReference>
<dbReference type="Gene3D" id="2.60.40.1130">
    <property type="entry name" value="Rab geranylgeranyltransferase alpha-subunit, insert domain"/>
    <property type="match status" value="1"/>
</dbReference>
<comment type="caution">
    <text evidence="5">The sequence shown here is derived from an EMBL/GenBank/DDBJ whole genome shotgun (WGS) entry which is preliminary data.</text>
</comment>
<dbReference type="Pfam" id="PF11852">
    <property type="entry name" value="Pullul_strch_C"/>
    <property type="match status" value="1"/>
</dbReference>
<keyword evidence="6" id="KW-1185">Reference proteome</keyword>
<dbReference type="InterPro" id="IPR006047">
    <property type="entry name" value="GH13_cat_dom"/>
</dbReference>
<dbReference type="SUPFAM" id="SSF81296">
    <property type="entry name" value="E set domains"/>
    <property type="match status" value="2"/>
</dbReference>
<dbReference type="Pfam" id="PF02922">
    <property type="entry name" value="CBM_48"/>
    <property type="match status" value="1"/>
</dbReference>
<evidence type="ECO:0000259" key="4">
    <source>
        <dbReference type="SMART" id="SM00642"/>
    </source>
</evidence>
<feature type="chain" id="PRO_5046321912" evidence="3">
    <location>
        <begin position="29"/>
        <end position="873"/>
    </location>
</feature>
<dbReference type="InterPro" id="IPR014756">
    <property type="entry name" value="Ig_E-set"/>
</dbReference>
<evidence type="ECO:0000256" key="1">
    <source>
        <dbReference type="ARBA" id="ARBA00008061"/>
    </source>
</evidence>
<dbReference type="InterPro" id="IPR040671">
    <property type="entry name" value="Pullulanase_N2"/>
</dbReference>
<feature type="signal peptide" evidence="3">
    <location>
        <begin position="1"/>
        <end position="28"/>
    </location>
</feature>
<evidence type="ECO:0000313" key="5">
    <source>
        <dbReference type="EMBL" id="MFC7342766.1"/>
    </source>
</evidence>
<accession>A0ABW2LJQ5</accession>
<evidence type="ECO:0000313" key="6">
    <source>
        <dbReference type="Proteomes" id="UP001596504"/>
    </source>
</evidence>
<dbReference type="InterPro" id="IPR013783">
    <property type="entry name" value="Ig-like_fold"/>
</dbReference>
<dbReference type="SMART" id="SM00642">
    <property type="entry name" value="Aamy"/>
    <property type="match status" value="1"/>
</dbReference>
<sequence>MVLPLRRLRFPLVALLASALIGAPPVPAAAQQEEPARAIWVDREHLVWSAPAAESYEIRYEGGALALTPDPDGLPPGLAERFPHLAGEPVFRVGDGPLDSALRGKVVAAPVGGPGTPVQLAGVLDDRYAQAATELPYGPSFTGGVPSLRLWAPTAKSVRLRLFDGVPAPDARPARVLEMSRDAASGSWSITGTPQWAGRYYQYEVTVYRPDTGRVETAVVTDPRSVALTVDSTHSQLADLSAPEATPAGWRREVARGLGGDPTEHGITELHVRDFSRDDPAVPSGDRGTYRAFTHPDSAGMRHLRRLAEAGMDAVHLLPTFDIATIPERREDQRTPPCDLAALPPDSRRQQECVAETAGSDAFNWGYDPLHFDAPEGSYATPDAQSGAARTRQYRRMVQALHDNGNRVVVDVVYNHTAAAGAGPNSVLDKIVPGYYHRLLEDGSIARSTCCANTAPEHAMMGDLVVDSVVHWARTYKVDGFRFDLMGHHPKANVLAVRRALDRLTPQRDGVDGEKIRIYGEGWNFGEVADDARFEQATQANMAGTGVGTFNDRMRDAVRGGSVLDEDPRTQGFASGLAGDPNGAPGNGDEAERAARLDDYTDLVRLGMAGNLADFRFRSASGDVVAGREVDYNGTPAGYAATPAEAVGYVDAHDNTALFDALMHKLPPDTPMDQRVRMQVLAMAPALLGQGQPFALAGSEFLRSKSLDGNSYDSGDWFNTYDVTLRDSGFARGLPPEPDNGATWPLAGPLLADPAHRPAARDMRTTSDRTLRLLRIRQSSPLFTLGDAGRVQRKLSFPRSPAGVVLAHLDDTAGEDLDPARRGILVALNPHPEPQRVELPPGRWAPHALEDDRLEIRPAAADLPPRSVVVLTR</sequence>
<evidence type="ECO:0000256" key="3">
    <source>
        <dbReference type="SAM" id="SignalP"/>
    </source>
</evidence>
<dbReference type="InterPro" id="IPR004193">
    <property type="entry name" value="Glyco_hydro_13_N"/>
</dbReference>
<organism evidence="5 6">
    <name type="scientific">Saccharopolyspora griseoalba</name>
    <dbReference type="NCBI Taxonomy" id="1431848"/>
    <lineage>
        <taxon>Bacteria</taxon>
        <taxon>Bacillati</taxon>
        <taxon>Actinomycetota</taxon>
        <taxon>Actinomycetes</taxon>
        <taxon>Pseudonocardiales</taxon>
        <taxon>Pseudonocardiaceae</taxon>
        <taxon>Saccharopolyspora</taxon>
    </lineage>
</organism>
<comment type="similarity">
    <text evidence="1">Belongs to the glycosyl hydrolase 13 family.</text>
</comment>
<name>A0ABW2LJQ5_9PSEU</name>
<dbReference type="Gene3D" id="3.20.20.80">
    <property type="entry name" value="Glycosidases"/>
    <property type="match status" value="1"/>
</dbReference>
<feature type="region of interest" description="Disordered" evidence="2">
    <location>
        <begin position="562"/>
        <end position="591"/>
    </location>
</feature>
<dbReference type="EMBL" id="JBHTCJ010000007">
    <property type="protein sequence ID" value="MFC7342766.1"/>
    <property type="molecule type" value="Genomic_DNA"/>
</dbReference>
<dbReference type="CDD" id="cd02860">
    <property type="entry name" value="E_set_Pullulanase"/>
    <property type="match status" value="1"/>
</dbReference>
<dbReference type="Pfam" id="PF17967">
    <property type="entry name" value="Pullulanase_N2"/>
    <property type="match status" value="1"/>
</dbReference>
<protein>
    <submittedName>
        <fullName evidence="5">Pullulanase-type alpha-1,6-glucosidase</fullName>
    </submittedName>
</protein>
<dbReference type="RefSeq" id="WP_380668987.1">
    <property type="nucleotide sequence ID" value="NZ_JBHTCJ010000007.1"/>
</dbReference>
<dbReference type="SUPFAM" id="SSF51445">
    <property type="entry name" value="(Trans)glycosidases"/>
    <property type="match status" value="1"/>
</dbReference>
<keyword evidence="3" id="KW-0732">Signal</keyword>
<dbReference type="CDD" id="cd11341">
    <property type="entry name" value="AmyAc_Pullulanase_LD-like"/>
    <property type="match status" value="1"/>
</dbReference>
<dbReference type="InterPro" id="IPR024561">
    <property type="entry name" value="Pullul_strch_C"/>
</dbReference>
<dbReference type="Gene3D" id="2.60.40.10">
    <property type="entry name" value="Immunoglobulins"/>
    <property type="match status" value="1"/>
</dbReference>
<gene>
    <name evidence="5" type="primary">pulA</name>
    <name evidence="5" type="ORF">ACFQRI_15285</name>
</gene>
<dbReference type="InterPro" id="IPR017853">
    <property type="entry name" value="GH"/>
</dbReference>
<dbReference type="NCBIfam" id="TIGR02103">
    <property type="entry name" value="pullul_strch"/>
    <property type="match status" value="1"/>
</dbReference>